<reference evidence="1 2" key="1">
    <citation type="journal article" date="2019" name="Sci. Rep.">
        <title>Orb-weaving spider Araneus ventricosus genome elucidates the spidroin gene catalogue.</title>
        <authorList>
            <person name="Kono N."/>
            <person name="Nakamura H."/>
            <person name="Ohtoshi R."/>
            <person name="Moran D.A.P."/>
            <person name="Shinohara A."/>
            <person name="Yoshida Y."/>
            <person name="Fujiwara M."/>
            <person name="Mori M."/>
            <person name="Tomita M."/>
            <person name="Arakawa K."/>
        </authorList>
    </citation>
    <scope>NUCLEOTIDE SEQUENCE [LARGE SCALE GENOMIC DNA]</scope>
</reference>
<dbReference type="AlphaFoldDB" id="A0A4Y2AI12"/>
<dbReference type="Proteomes" id="UP000499080">
    <property type="component" value="Unassembled WGS sequence"/>
</dbReference>
<keyword evidence="2" id="KW-1185">Reference proteome</keyword>
<evidence type="ECO:0000313" key="1">
    <source>
        <dbReference type="EMBL" id="GBL78835.1"/>
    </source>
</evidence>
<dbReference type="EMBL" id="BGPR01000017">
    <property type="protein sequence ID" value="GBL78835.1"/>
    <property type="molecule type" value="Genomic_DNA"/>
</dbReference>
<protein>
    <submittedName>
        <fullName evidence="1">Uncharacterized protein</fullName>
    </submittedName>
</protein>
<organism evidence="1 2">
    <name type="scientific">Araneus ventricosus</name>
    <name type="common">Orbweaver spider</name>
    <name type="synonym">Epeira ventricosa</name>
    <dbReference type="NCBI Taxonomy" id="182803"/>
    <lineage>
        <taxon>Eukaryota</taxon>
        <taxon>Metazoa</taxon>
        <taxon>Ecdysozoa</taxon>
        <taxon>Arthropoda</taxon>
        <taxon>Chelicerata</taxon>
        <taxon>Arachnida</taxon>
        <taxon>Araneae</taxon>
        <taxon>Araneomorphae</taxon>
        <taxon>Entelegynae</taxon>
        <taxon>Araneoidea</taxon>
        <taxon>Araneidae</taxon>
        <taxon>Araneus</taxon>
    </lineage>
</organism>
<sequence length="102" mass="11797">MLPLHLFRSSSHPCRCGCLMLYHLHLRKKSVLLSDIQRDVQPNPFPFFDLSRNESYQRVRKGDVQSSIGCDSDLPLKLEVERRNPSMTWSAEVAVVLLIIFI</sequence>
<proteinExistence type="predicted"/>
<comment type="caution">
    <text evidence="1">The sequence shown here is derived from an EMBL/GenBank/DDBJ whole genome shotgun (WGS) entry which is preliminary data.</text>
</comment>
<name>A0A4Y2AI12_ARAVE</name>
<evidence type="ECO:0000313" key="2">
    <source>
        <dbReference type="Proteomes" id="UP000499080"/>
    </source>
</evidence>
<gene>
    <name evidence="1" type="ORF">AVEN_48829_1</name>
</gene>
<accession>A0A4Y2AI12</accession>